<dbReference type="InterPro" id="IPR058525">
    <property type="entry name" value="DUF8212"/>
</dbReference>
<sequence length="427" mass="48670">MKFYDRDWEFRGTKRDLKELIADAAQIGAEVLERPERIHRLPIAQRMSWAARRETTRPEDMAYCLLGLFEVNMPMLYGEGGTRAFIRLQEEIIKDTNDLSIFAWKTARPGPQKFHGIFANNPAEFRDCGAVQLSQGAAHDPEFALSNKGLRIQTDLTMVASDGAYLLELDCRIGPDPILIWLHHHGGDVYSRSRAHEHGEQSVVHNWMLLGQQRQKMMYIHKWLDAARSVVFEVSHRHAFVLRRNCNVGLDDDDNTYQETFEMSPWLPKFPAYLQFPFAVKRIRPAANWDTARAMLYPSGADYSICFALFSPSYKSLADAADTGYVDRLKKEDQSFAVRLGREPGGGGLWIVILVVIGESLPKITHKDLMDREYLPQGGRVSQSCVVRSRGTWVKITATLEEGELDGQCVYYIDLDMEDALEPRPDV</sequence>
<name>A0A1S8A9A8_ROSNE</name>
<dbReference type="PANTHER" id="PTHR10622">
    <property type="entry name" value="HET DOMAIN-CONTAINING PROTEIN"/>
    <property type="match status" value="1"/>
</dbReference>
<protein>
    <submittedName>
        <fullName evidence="2">Putative HET domain-containing protein</fullName>
    </submittedName>
</protein>
<dbReference type="STRING" id="77044.A0A1S8A9A8"/>
<dbReference type="OrthoDB" id="20872at2759"/>
<dbReference type="Proteomes" id="UP000054516">
    <property type="component" value="Unassembled WGS sequence"/>
</dbReference>
<evidence type="ECO:0000313" key="3">
    <source>
        <dbReference type="Proteomes" id="UP000054516"/>
    </source>
</evidence>
<evidence type="ECO:0000259" key="1">
    <source>
        <dbReference type="Pfam" id="PF26640"/>
    </source>
</evidence>
<dbReference type="AlphaFoldDB" id="A0A1S8A9A8"/>
<gene>
    <name evidence="2" type="ORF">SAMD00023353_4400630</name>
</gene>
<accession>A0A1S8A9A8</accession>
<feature type="domain" description="DUF8212" evidence="1">
    <location>
        <begin position="83"/>
        <end position="116"/>
    </location>
</feature>
<dbReference type="PANTHER" id="PTHR10622:SF12">
    <property type="entry name" value="HET DOMAIN-CONTAINING PROTEIN"/>
    <property type="match status" value="1"/>
</dbReference>
<organism evidence="2">
    <name type="scientific">Rosellinia necatrix</name>
    <name type="common">White root-rot fungus</name>
    <dbReference type="NCBI Taxonomy" id="77044"/>
    <lineage>
        <taxon>Eukaryota</taxon>
        <taxon>Fungi</taxon>
        <taxon>Dikarya</taxon>
        <taxon>Ascomycota</taxon>
        <taxon>Pezizomycotina</taxon>
        <taxon>Sordariomycetes</taxon>
        <taxon>Xylariomycetidae</taxon>
        <taxon>Xylariales</taxon>
        <taxon>Xylariaceae</taxon>
        <taxon>Rosellinia</taxon>
    </lineage>
</organism>
<reference evidence="2" key="1">
    <citation type="submission" date="2016-03" db="EMBL/GenBank/DDBJ databases">
        <title>Draft genome sequence of Rosellinia necatrix.</title>
        <authorList>
            <person name="Kanematsu S."/>
        </authorList>
    </citation>
    <scope>NUCLEOTIDE SEQUENCE [LARGE SCALE GENOMIC DNA]</scope>
    <source>
        <strain evidence="2">W97</strain>
    </source>
</reference>
<dbReference type="EMBL" id="DF977489">
    <property type="protein sequence ID" value="GAW26706.1"/>
    <property type="molecule type" value="Genomic_DNA"/>
</dbReference>
<dbReference type="Pfam" id="PF26640">
    <property type="entry name" value="DUF8212"/>
    <property type="match status" value="1"/>
</dbReference>
<proteinExistence type="predicted"/>
<keyword evidence="3" id="KW-1185">Reference proteome</keyword>
<evidence type="ECO:0000313" key="2">
    <source>
        <dbReference type="EMBL" id="GAW26706.1"/>
    </source>
</evidence>